<evidence type="ECO:0000256" key="2">
    <source>
        <dbReference type="SAM" id="MobiDB-lite"/>
    </source>
</evidence>
<dbReference type="SUPFAM" id="SSF52540">
    <property type="entry name" value="P-loop containing nucleoside triphosphate hydrolases"/>
    <property type="match status" value="1"/>
</dbReference>
<dbReference type="PROSITE" id="PS50837">
    <property type="entry name" value="NACHT"/>
    <property type="match status" value="1"/>
</dbReference>
<protein>
    <recommendedName>
        <fullName evidence="3">NACHT domain-containing protein</fullName>
    </recommendedName>
</protein>
<evidence type="ECO:0000256" key="1">
    <source>
        <dbReference type="ARBA" id="ARBA00022737"/>
    </source>
</evidence>
<dbReference type="InterPro" id="IPR056693">
    <property type="entry name" value="DUF7791"/>
</dbReference>
<dbReference type="PANTHER" id="PTHR10039:SF5">
    <property type="entry name" value="NACHT DOMAIN-CONTAINING PROTEIN"/>
    <property type="match status" value="1"/>
</dbReference>
<gene>
    <name evidence="4" type="ORF">C2S_6383</name>
</gene>
<comment type="caution">
    <text evidence="4">The sequence shown here is derived from an EMBL/GenBank/DDBJ whole genome shotgun (WGS) entry which is preliminary data.</text>
</comment>
<evidence type="ECO:0000313" key="5">
    <source>
        <dbReference type="Proteomes" id="UP000760494"/>
    </source>
</evidence>
<accession>A0A9Q9RHP4</accession>
<feature type="domain" description="NACHT" evidence="3">
    <location>
        <begin position="353"/>
        <end position="513"/>
    </location>
</feature>
<organism evidence="4 5">
    <name type="scientific">Fusarium fujikuroi</name>
    <name type="common">Bakanae and foot rot disease fungus</name>
    <name type="synonym">Gibberella fujikuroi</name>
    <dbReference type="NCBI Taxonomy" id="5127"/>
    <lineage>
        <taxon>Eukaryota</taxon>
        <taxon>Fungi</taxon>
        <taxon>Dikarya</taxon>
        <taxon>Ascomycota</taxon>
        <taxon>Pezizomycotina</taxon>
        <taxon>Sordariomycetes</taxon>
        <taxon>Hypocreomycetidae</taxon>
        <taxon>Hypocreales</taxon>
        <taxon>Nectriaceae</taxon>
        <taxon>Fusarium</taxon>
        <taxon>Fusarium fujikuroi species complex</taxon>
    </lineage>
</organism>
<name>A0A9Q9RHP4_FUSFU</name>
<dbReference type="PANTHER" id="PTHR10039">
    <property type="entry name" value="AMELOGENIN"/>
    <property type="match status" value="1"/>
</dbReference>
<evidence type="ECO:0000313" key="4">
    <source>
        <dbReference type="EMBL" id="VTT66334.1"/>
    </source>
</evidence>
<dbReference type="Proteomes" id="UP000760494">
    <property type="component" value="Unassembled WGS sequence"/>
</dbReference>
<dbReference type="AlphaFoldDB" id="A0A9Q9RHP4"/>
<sequence length="858" mass="97744">MFCTFVITPIAQSSRLLSLLLTPSLSTPFATMATGLEIVGTLAALYQLIDLSVEFITEWKAVYDGARTAESYMKEHAQNLAEACKLTQARYQTIGSYEKLSDTERGVQKTAKKCRASAQALFGELSFLETEQESNNCMGPVRYVVKSKLHRKKIERIEARFKNNQQELQIILQSEILSQNKAMQYLEMERFASLEEDIRILIEQGSKGFFGLEAFIEAQHEATNKIVKSRLVATDNLIVQEFSKAQQGIKDSAAEVQRKEFLESFRYPEMNKRYNDILDSSDANFDRVFASYEKVTKHDQRSVLSKDDSSHPSSEASEYDPSHGDFSDIDSDELRAIDKSWSNFINWLKSRDSLFCIQGKPGSGKSTLIKFVIDNENTQRLLEHQSSDIVIMSHFFWKIGSEEQSTIKGFLCSLVHQLLAHSEHLQELAMRLYDTVSHKSYHDWSSKPLKSPLRQVLEAKSHAICVFVDGLDEVANDDGLDKLTREIEEILQFPGIKICVSSRPEASVVEWLERLNAPSILLEDLTRPEMSSYVHQGLDPLLSSKKLSMETHRYLCDEMVRKSQGVFLWLFLRLAELPSKIHDLYADLWERLNERSPVYRRDAVRFVQYVLTKQGQAIYFRLQEHPAEERFYTRRPPETWRQNRLQGITRSLRHARDQIEIKCGGLLHIRKQEKGIPPHDTNDLLMQQVGFIHRTAHDFFTETEVGRSILQADSVASGHEIDACLAKGMLCLHRVVAHQHGVSAEMAYVIAQFGRLSTICHNASVVAQTIEILPVLQSLSTENDIVDSGAWHPKCHFLSYLVPFVSFHEFIKSEIRKASSARLATQILQELCCEMGIFCCPNRLAAVELIGPSYINGG</sequence>
<keyword evidence="1" id="KW-0677">Repeat</keyword>
<reference evidence="4" key="1">
    <citation type="submission" date="2019-05" db="EMBL/GenBank/DDBJ databases">
        <authorList>
            <person name="Piombo E."/>
        </authorList>
    </citation>
    <scope>NUCLEOTIDE SEQUENCE</scope>
    <source>
        <strain evidence="4">C2S</strain>
    </source>
</reference>
<feature type="region of interest" description="Disordered" evidence="2">
    <location>
        <begin position="300"/>
        <end position="325"/>
    </location>
</feature>
<dbReference type="Pfam" id="PF25053">
    <property type="entry name" value="DUF7791"/>
    <property type="match status" value="1"/>
</dbReference>
<dbReference type="InterPro" id="IPR056884">
    <property type="entry name" value="NPHP3-like_N"/>
</dbReference>
<feature type="compositionally biased region" description="Basic and acidic residues" evidence="2">
    <location>
        <begin position="300"/>
        <end position="310"/>
    </location>
</feature>
<dbReference type="Gene3D" id="3.40.50.300">
    <property type="entry name" value="P-loop containing nucleotide triphosphate hydrolases"/>
    <property type="match status" value="1"/>
</dbReference>
<dbReference type="InterPro" id="IPR027417">
    <property type="entry name" value="P-loop_NTPase"/>
</dbReference>
<dbReference type="InterPro" id="IPR007111">
    <property type="entry name" value="NACHT_NTPase"/>
</dbReference>
<evidence type="ECO:0000259" key="3">
    <source>
        <dbReference type="PROSITE" id="PS50837"/>
    </source>
</evidence>
<proteinExistence type="predicted"/>
<dbReference type="Pfam" id="PF24883">
    <property type="entry name" value="NPHP3_N"/>
    <property type="match status" value="1"/>
</dbReference>
<dbReference type="EMBL" id="CABFJX010000168">
    <property type="protein sequence ID" value="VTT66334.1"/>
    <property type="molecule type" value="Genomic_DNA"/>
</dbReference>